<dbReference type="PANTHER" id="PTHR45453:SF1">
    <property type="entry name" value="PHOSPHATE REGULON SENSOR PROTEIN PHOR"/>
    <property type="match status" value="1"/>
</dbReference>
<name>A0A380WWH3_9FIRM</name>
<dbReference type="PANTHER" id="PTHR45453">
    <property type="entry name" value="PHOSPHATE REGULON SENSOR PROTEIN PHOR"/>
    <property type="match status" value="1"/>
</dbReference>
<protein>
    <recommendedName>
        <fullName evidence="3">histidine kinase</fullName>
        <ecNumber evidence="3">2.7.13.3</ecNumber>
    </recommendedName>
</protein>
<dbReference type="CDD" id="cd00082">
    <property type="entry name" value="HisKA"/>
    <property type="match status" value="1"/>
</dbReference>
<dbReference type="FunFam" id="3.30.565.10:FF:000006">
    <property type="entry name" value="Sensor histidine kinase WalK"/>
    <property type="match status" value="1"/>
</dbReference>
<sequence>MANKILIILFFISIVFNILQYNKNKKVKRQIKNMDSILTDMISGEVGHKILASNDEITSDIAFKINAIVYQLEKEISDLKIDSETNKELMTSLSHDLRTPLTTLIGYLDAIDKGVVNGKEGDEYFQIARSKAYDLKEYIDILFEWFKLQSSEIELLIENVEVIELTRRILRDWIPILEENDIDFEIDMPERPIFIKIDRDKYGRIINNLLQNVISHSKASKLYISISNNDGRVFISIKDNGIGISDTNLPYIFDRLYKCDAGRSRKGSGLGLAIVKQMVEVMQGEISVESKEGEFTNFIIQFNTTPNRYK</sequence>
<dbReference type="InterPro" id="IPR050351">
    <property type="entry name" value="BphY/WalK/GraS-like"/>
</dbReference>
<keyword evidence="4" id="KW-0597">Phosphoprotein</keyword>
<proteinExistence type="predicted"/>
<keyword evidence="5 10" id="KW-0808">Transferase</keyword>
<dbReference type="GO" id="GO:0004721">
    <property type="term" value="F:phosphoprotein phosphatase activity"/>
    <property type="evidence" value="ECO:0007669"/>
    <property type="project" value="TreeGrafter"/>
</dbReference>
<dbReference type="Pfam" id="PF00512">
    <property type="entry name" value="HisKA"/>
    <property type="match status" value="1"/>
</dbReference>
<comment type="catalytic activity">
    <reaction evidence="1">
        <text>ATP + protein L-histidine = ADP + protein N-phospho-L-histidine.</text>
        <dbReference type="EC" id="2.7.13.3"/>
    </reaction>
</comment>
<dbReference type="Pfam" id="PF02518">
    <property type="entry name" value="HATPase_c"/>
    <property type="match status" value="1"/>
</dbReference>
<evidence type="ECO:0000313" key="10">
    <source>
        <dbReference type="EMBL" id="SUU92584.1"/>
    </source>
</evidence>
<dbReference type="Gene3D" id="1.10.287.130">
    <property type="match status" value="1"/>
</dbReference>
<dbReference type="CDD" id="cd00075">
    <property type="entry name" value="HATPase"/>
    <property type="match status" value="1"/>
</dbReference>
<feature type="transmembrane region" description="Helical" evidence="8">
    <location>
        <begin position="6"/>
        <end position="22"/>
    </location>
</feature>
<evidence type="ECO:0000256" key="8">
    <source>
        <dbReference type="SAM" id="Phobius"/>
    </source>
</evidence>
<organism evidence="10 11">
    <name type="scientific">Anaerococcus octavius</name>
    <dbReference type="NCBI Taxonomy" id="54007"/>
    <lineage>
        <taxon>Bacteria</taxon>
        <taxon>Bacillati</taxon>
        <taxon>Bacillota</taxon>
        <taxon>Tissierellia</taxon>
        <taxon>Tissierellales</taxon>
        <taxon>Peptoniphilaceae</taxon>
        <taxon>Anaerococcus</taxon>
    </lineage>
</organism>
<dbReference type="AlphaFoldDB" id="A0A380WWH3"/>
<evidence type="ECO:0000313" key="11">
    <source>
        <dbReference type="Proteomes" id="UP000255124"/>
    </source>
</evidence>
<dbReference type="SUPFAM" id="SSF47384">
    <property type="entry name" value="Homodimeric domain of signal transducing histidine kinase"/>
    <property type="match status" value="1"/>
</dbReference>
<dbReference type="SUPFAM" id="SSF55874">
    <property type="entry name" value="ATPase domain of HSP90 chaperone/DNA topoisomerase II/histidine kinase"/>
    <property type="match status" value="1"/>
</dbReference>
<dbReference type="SMART" id="SM00388">
    <property type="entry name" value="HisKA"/>
    <property type="match status" value="1"/>
</dbReference>
<dbReference type="InterPro" id="IPR036890">
    <property type="entry name" value="HATPase_C_sf"/>
</dbReference>
<dbReference type="EMBL" id="UFTA01000002">
    <property type="protein sequence ID" value="SUU92584.1"/>
    <property type="molecule type" value="Genomic_DNA"/>
</dbReference>
<accession>A0A380WWH3</accession>
<keyword evidence="8" id="KW-0812">Transmembrane</keyword>
<reference evidence="10 11" key="1">
    <citation type="submission" date="2018-06" db="EMBL/GenBank/DDBJ databases">
        <authorList>
            <consortium name="Pathogen Informatics"/>
            <person name="Doyle S."/>
        </authorList>
    </citation>
    <scope>NUCLEOTIDE SEQUENCE [LARGE SCALE GENOMIC DNA]</scope>
    <source>
        <strain evidence="10 11">NCTC9810</strain>
    </source>
</reference>
<dbReference type="InterPro" id="IPR003661">
    <property type="entry name" value="HisK_dim/P_dom"/>
</dbReference>
<keyword evidence="7" id="KW-0902">Two-component regulatory system</keyword>
<dbReference type="GO" id="GO:0000155">
    <property type="term" value="F:phosphorelay sensor kinase activity"/>
    <property type="evidence" value="ECO:0007669"/>
    <property type="project" value="InterPro"/>
</dbReference>
<dbReference type="PRINTS" id="PR00344">
    <property type="entry name" value="BCTRLSENSOR"/>
</dbReference>
<dbReference type="RefSeq" id="WP_245943515.1">
    <property type="nucleotide sequence ID" value="NZ_UFTA01000002.1"/>
</dbReference>
<evidence type="ECO:0000256" key="3">
    <source>
        <dbReference type="ARBA" id="ARBA00012438"/>
    </source>
</evidence>
<dbReference type="GO" id="GO:0005886">
    <property type="term" value="C:plasma membrane"/>
    <property type="evidence" value="ECO:0007669"/>
    <property type="project" value="TreeGrafter"/>
</dbReference>
<keyword evidence="8" id="KW-1133">Transmembrane helix</keyword>
<dbReference type="InterPro" id="IPR003594">
    <property type="entry name" value="HATPase_dom"/>
</dbReference>
<dbReference type="InterPro" id="IPR005467">
    <property type="entry name" value="His_kinase_dom"/>
</dbReference>
<dbReference type="SMART" id="SM00387">
    <property type="entry name" value="HATPase_c"/>
    <property type="match status" value="1"/>
</dbReference>
<comment type="subcellular location">
    <subcellularLocation>
        <location evidence="2">Membrane</location>
    </subcellularLocation>
</comment>
<dbReference type="PROSITE" id="PS50109">
    <property type="entry name" value="HIS_KIN"/>
    <property type="match status" value="1"/>
</dbReference>
<dbReference type="Proteomes" id="UP000255124">
    <property type="component" value="Unassembled WGS sequence"/>
</dbReference>
<dbReference type="InterPro" id="IPR004358">
    <property type="entry name" value="Sig_transdc_His_kin-like_C"/>
</dbReference>
<evidence type="ECO:0000256" key="2">
    <source>
        <dbReference type="ARBA" id="ARBA00004370"/>
    </source>
</evidence>
<evidence type="ECO:0000259" key="9">
    <source>
        <dbReference type="PROSITE" id="PS50109"/>
    </source>
</evidence>
<dbReference type="EC" id="2.7.13.3" evidence="3"/>
<gene>
    <name evidence="10" type="primary">yycG</name>
    <name evidence="10" type="ORF">NCTC9810_00918</name>
</gene>
<evidence type="ECO:0000256" key="7">
    <source>
        <dbReference type="ARBA" id="ARBA00023012"/>
    </source>
</evidence>
<evidence type="ECO:0000256" key="4">
    <source>
        <dbReference type="ARBA" id="ARBA00022553"/>
    </source>
</evidence>
<evidence type="ECO:0000256" key="6">
    <source>
        <dbReference type="ARBA" id="ARBA00022777"/>
    </source>
</evidence>
<feature type="domain" description="Histidine kinase" evidence="9">
    <location>
        <begin position="92"/>
        <end position="306"/>
    </location>
</feature>
<dbReference type="InterPro" id="IPR036097">
    <property type="entry name" value="HisK_dim/P_sf"/>
</dbReference>
<keyword evidence="8" id="KW-0472">Membrane</keyword>
<keyword evidence="6 10" id="KW-0418">Kinase</keyword>
<dbReference type="GO" id="GO:0016036">
    <property type="term" value="P:cellular response to phosphate starvation"/>
    <property type="evidence" value="ECO:0007669"/>
    <property type="project" value="TreeGrafter"/>
</dbReference>
<evidence type="ECO:0000256" key="5">
    <source>
        <dbReference type="ARBA" id="ARBA00022679"/>
    </source>
</evidence>
<evidence type="ECO:0000256" key="1">
    <source>
        <dbReference type="ARBA" id="ARBA00000085"/>
    </source>
</evidence>
<dbReference type="Gene3D" id="3.30.565.10">
    <property type="entry name" value="Histidine kinase-like ATPase, C-terminal domain"/>
    <property type="match status" value="1"/>
</dbReference>